<keyword evidence="1" id="KW-0732">Signal</keyword>
<evidence type="ECO:0000256" key="1">
    <source>
        <dbReference type="SAM" id="SignalP"/>
    </source>
</evidence>
<feature type="chain" id="PRO_5037770870" evidence="1">
    <location>
        <begin position="16"/>
        <end position="241"/>
    </location>
</feature>
<organism evidence="2 3">
    <name type="scientific">Panagrolaimus davidi</name>
    <dbReference type="NCBI Taxonomy" id="227884"/>
    <lineage>
        <taxon>Eukaryota</taxon>
        <taxon>Metazoa</taxon>
        <taxon>Ecdysozoa</taxon>
        <taxon>Nematoda</taxon>
        <taxon>Chromadorea</taxon>
        <taxon>Rhabditida</taxon>
        <taxon>Tylenchina</taxon>
        <taxon>Panagrolaimomorpha</taxon>
        <taxon>Panagrolaimoidea</taxon>
        <taxon>Panagrolaimidae</taxon>
        <taxon>Panagrolaimus</taxon>
    </lineage>
</organism>
<name>A0A914PCZ0_9BILA</name>
<evidence type="ECO:0000313" key="2">
    <source>
        <dbReference type="Proteomes" id="UP000887578"/>
    </source>
</evidence>
<feature type="signal peptide" evidence="1">
    <location>
        <begin position="1"/>
        <end position="15"/>
    </location>
</feature>
<dbReference type="Proteomes" id="UP000887578">
    <property type="component" value="Unplaced"/>
</dbReference>
<keyword evidence="2" id="KW-1185">Reference proteome</keyword>
<dbReference type="AlphaFoldDB" id="A0A914PCZ0"/>
<proteinExistence type="predicted"/>
<dbReference type="WBParaSite" id="PDA_v2.g16009.t1">
    <property type="protein sequence ID" value="PDA_v2.g16009.t1"/>
    <property type="gene ID" value="PDA_v2.g16009"/>
</dbReference>
<evidence type="ECO:0000313" key="3">
    <source>
        <dbReference type="WBParaSite" id="PDA_v2.g16009.t1"/>
    </source>
</evidence>
<accession>A0A914PCZ0</accession>
<protein>
    <submittedName>
        <fullName evidence="3">Uncharacterized protein</fullName>
    </submittedName>
</protein>
<reference evidence="3" key="1">
    <citation type="submission" date="2022-11" db="UniProtKB">
        <authorList>
            <consortium name="WormBaseParasite"/>
        </authorList>
    </citation>
    <scope>IDENTIFICATION</scope>
</reference>
<sequence>MFLFIFLFFPLLIFGDIIPQDCNKLFISRAYDYYDIGNLTVTAELELVKNINSTTTIFVTNVTVDGNVNLGIPNSVCANIEYDEDNFPIPEFCSQSLHSPFNFTIAKPSFNLQIHFSNSYFPFYFGFADDGTFSYMDGTLFSPENSTFIEIEDQSYSHDVYTQTCTSFIPEPSPIKYFPKCKTFKSQIIILNSTNNFDIFASSYMFWSLSERKIEATGNYTISGNYFFDYIINNEDELCTG</sequence>